<organism evidence="2 3">
    <name type="scientific">Streptomyces lutosisoli</name>
    <dbReference type="NCBI Taxonomy" id="2665721"/>
    <lineage>
        <taxon>Bacteria</taxon>
        <taxon>Bacillati</taxon>
        <taxon>Actinomycetota</taxon>
        <taxon>Actinomycetes</taxon>
        <taxon>Kitasatosporales</taxon>
        <taxon>Streptomycetaceae</taxon>
        <taxon>Streptomyces</taxon>
    </lineage>
</organism>
<evidence type="ECO:0000256" key="1">
    <source>
        <dbReference type="SAM" id="MobiDB-lite"/>
    </source>
</evidence>
<evidence type="ECO:0008006" key="4">
    <source>
        <dbReference type="Google" id="ProtNLM"/>
    </source>
</evidence>
<keyword evidence="3" id="KW-1185">Reference proteome</keyword>
<evidence type="ECO:0000313" key="3">
    <source>
        <dbReference type="Proteomes" id="UP001596957"/>
    </source>
</evidence>
<name>A0ABW2VCC1_9ACTN</name>
<comment type="caution">
    <text evidence="2">The sequence shown here is derived from an EMBL/GenBank/DDBJ whole genome shotgun (WGS) entry which is preliminary data.</text>
</comment>
<protein>
    <recommendedName>
        <fullName evidence="4">WXG100 family type VII secretion target</fullName>
    </recommendedName>
</protein>
<feature type="region of interest" description="Disordered" evidence="1">
    <location>
        <begin position="1"/>
        <end position="21"/>
    </location>
</feature>
<dbReference type="EMBL" id="JBHTEC010000001">
    <property type="protein sequence ID" value="MFD0282160.1"/>
    <property type="molecule type" value="Genomic_DNA"/>
</dbReference>
<evidence type="ECO:0000313" key="2">
    <source>
        <dbReference type="EMBL" id="MFD0282160.1"/>
    </source>
</evidence>
<accession>A0ABW2VCC1</accession>
<dbReference type="Proteomes" id="UP001596957">
    <property type="component" value="Unassembled WGS sequence"/>
</dbReference>
<dbReference type="RefSeq" id="WP_381246793.1">
    <property type="nucleotide sequence ID" value="NZ_JBHTBI010000001.1"/>
</dbReference>
<reference evidence="3" key="1">
    <citation type="journal article" date="2019" name="Int. J. Syst. Evol. Microbiol.">
        <title>The Global Catalogue of Microorganisms (GCM) 10K type strain sequencing project: providing services to taxonomists for standard genome sequencing and annotation.</title>
        <authorList>
            <consortium name="The Broad Institute Genomics Platform"/>
            <consortium name="The Broad Institute Genome Sequencing Center for Infectious Disease"/>
            <person name="Wu L."/>
            <person name="Ma J."/>
        </authorList>
    </citation>
    <scope>NUCLEOTIDE SEQUENCE [LARGE SCALE GENOMIC DNA]</scope>
    <source>
        <strain evidence="3">CGMCC 4.7198</strain>
    </source>
</reference>
<sequence>MSNRPTDWHILDLDHNPTPGDPDRVRKLSGSLHDFADDVSHVLRDIKGMANEDAVLKWAGKTADAFTAEFGTSPAS</sequence>
<proteinExistence type="predicted"/>
<gene>
    <name evidence="2" type="ORF">ACFQZP_10760</name>
</gene>